<comment type="subcellular location">
    <subcellularLocation>
        <location evidence="1">Nucleus</location>
    </subcellularLocation>
</comment>
<evidence type="ECO:0000313" key="5">
    <source>
        <dbReference type="EMBL" id="KAJ9669027.1"/>
    </source>
</evidence>
<dbReference type="Pfam" id="PF01876">
    <property type="entry name" value="RNase_P_p30"/>
    <property type="match status" value="1"/>
</dbReference>
<proteinExistence type="inferred from homology"/>
<dbReference type="PANTHER" id="PTHR13031:SF0">
    <property type="entry name" value="RIBONUCLEASE P PROTEIN SUBUNIT P30"/>
    <property type="match status" value="1"/>
</dbReference>
<dbReference type="InterPro" id="IPR002738">
    <property type="entry name" value="RNase_P_p30"/>
</dbReference>
<gene>
    <name evidence="5" type="primary">RPP1</name>
    <name evidence="5" type="ORF">H2201_000853</name>
</gene>
<feature type="compositionally biased region" description="Low complexity" evidence="4">
    <location>
        <begin position="296"/>
        <end position="307"/>
    </location>
</feature>
<evidence type="ECO:0000256" key="1">
    <source>
        <dbReference type="ARBA" id="ARBA00004123"/>
    </source>
</evidence>
<protein>
    <submittedName>
        <fullName evidence="5">RNA-binding RNA processing protein rpp1</fullName>
        <ecNumber evidence="5">3.1.26.5</ecNumber>
    </submittedName>
</protein>
<keyword evidence="5" id="KW-0378">Hydrolase</keyword>
<evidence type="ECO:0000256" key="2">
    <source>
        <dbReference type="ARBA" id="ARBA00007331"/>
    </source>
</evidence>
<keyword evidence="3" id="KW-0819">tRNA processing</keyword>
<dbReference type="EMBL" id="JAPDRL010000004">
    <property type="protein sequence ID" value="KAJ9669027.1"/>
    <property type="molecule type" value="Genomic_DNA"/>
</dbReference>
<dbReference type="GO" id="GO:0004526">
    <property type="term" value="F:ribonuclease P activity"/>
    <property type="evidence" value="ECO:0007669"/>
    <property type="project" value="UniProtKB-EC"/>
</dbReference>
<organism evidence="5 6">
    <name type="scientific">Coniosporium apollinis</name>
    <dbReference type="NCBI Taxonomy" id="61459"/>
    <lineage>
        <taxon>Eukaryota</taxon>
        <taxon>Fungi</taxon>
        <taxon>Dikarya</taxon>
        <taxon>Ascomycota</taxon>
        <taxon>Pezizomycotina</taxon>
        <taxon>Dothideomycetes</taxon>
        <taxon>Dothideomycetes incertae sedis</taxon>
        <taxon>Coniosporium</taxon>
    </lineage>
</organism>
<feature type="compositionally biased region" description="Basic and acidic residues" evidence="4">
    <location>
        <begin position="240"/>
        <end position="255"/>
    </location>
</feature>
<evidence type="ECO:0000313" key="6">
    <source>
        <dbReference type="Proteomes" id="UP001172684"/>
    </source>
</evidence>
<reference evidence="5" key="1">
    <citation type="submission" date="2022-10" db="EMBL/GenBank/DDBJ databases">
        <title>Culturing micro-colonial fungi from biological soil crusts in the Mojave desert and describing Neophaeococcomyces mojavensis, and introducing the new genera and species Taxawa tesnikishii.</title>
        <authorList>
            <person name="Kurbessoian T."/>
            <person name="Stajich J.E."/>
        </authorList>
    </citation>
    <scope>NUCLEOTIDE SEQUENCE</scope>
    <source>
        <strain evidence="5">TK_1</strain>
    </source>
</reference>
<dbReference type="PANTHER" id="PTHR13031">
    <property type="entry name" value="RIBONUCLEASE P SUBUNIT P30"/>
    <property type="match status" value="1"/>
</dbReference>
<comment type="similarity">
    <text evidence="2">Belongs to the eukaryotic/archaeal RNase P protein component 3 family.</text>
</comment>
<dbReference type="EC" id="3.1.26.5" evidence="5"/>
<evidence type="ECO:0000256" key="4">
    <source>
        <dbReference type="SAM" id="MobiDB-lite"/>
    </source>
</evidence>
<dbReference type="InterPro" id="IPR016195">
    <property type="entry name" value="Pol/histidinol_Pase-like"/>
</dbReference>
<comment type="caution">
    <text evidence="5">The sequence shown here is derived from an EMBL/GenBank/DDBJ whole genome shotgun (WGS) entry which is preliminary data.</text>
</comment>
<feature type="compositionally biased region" description="Basic and acidic residues" evidence="4">
    <location>
        <begin position="264"/>
        <end position="277"/>
    </location>
</feature>
<evidence type="ECO:0000256" key="3">
    <source>
        <dbReference type="ARBA" id="ARBA00022694"/>
    </source>
</evidence>
<dbReference type="Gene3D" id="3.20.20.140">
    <property type="entry name" value="Metal-dependent hydrolases"/>
    <property type="match status" value="1"/>
</dbReference>
<feature type="region of interest" description="Disordered" evidence="4">
    <location>
        <begin position="240"/>
        <end position="307"/>
    </location>
</feature>
<name>A0ABQ9P3S0_9PEZI</name>
<accession>A0ABQ9P3S0</accession>
<keyword evidence="6" id="KW-1185">Reference proteome</keyword>
<dbReference type="SUPFAM" id="SSF89550">
    <property type="entry name" value="PHP domain-like"/>
    <property type="match status" value="1"/>
</dbReference>
<dbReference type="Proteomes" id="UP001172684">
    <property type="component" value="Unassembled WGS sequence"/>
</dbReference>
<sequence length="307" mass="33733">MFYDLNVPWSLNDPELQRTLAFLDELGYNVVALTHTISGKLPSDLKCPIPSPLPFPTPGQLRLLRRCTLVLSDSNQNYRLSSLSGAYDILAIRPTDEKTLQQACQTLECDIISLDLTVRLGYHFKFKTLSQAIERGVRFEICYAPGILASDSMARRNLISNATQLIRATRGRGLIISSEAKRAIGCRGPWDVVNLAAVWGLGQERGKEAISKEARFVTVSAQLKRSSYRGVVDVIYGGEKPEAPKEEDKGKSDASKKRKAGVGDGKEAPLSKRELKRREKKARMEASAPSCCNDSAPAPAQATQNAP</sequence>